<organism evidence="4">
    <name type="scientific">Tanacetum cinerariifolium</name>
    <name type="common">Dalmatian daisy</name>
    <name type="synonym">Chrysanthemum cinerariifolium</name>
    <dbReference type="NCBI Taxonomy" id="118510"/>
    <lineage>
        <taxon>Eukaryota</taxon>
        <taxon>Viridiplantae</taxon>
        <taxon>Streptophyta</taxon>
        <taxon>Embryophyta</taxon>
        <taxon>Tracheophyta</taxon>
        <taxon>Spermatophyta</taxon>
        <taxon>Magnoliopsida</taxon>
        <taxon>eudicotyledons</taxon>
        <taxon>Gunneridae</taxon>
        <taxon>Pentapetalae</taxon>
        <taxon>asterids</taxon>
        <taxon>campanulids</taxon>
        <taxon>Asterales</taxon>
        <taxon>Asteraceae</taxon>
        <taxon>Asteroideae</taxon>
        <taxon>Anthemideae</taxon>
        <taxon>Anthemidinae</taxon>
        <taxon>Tanacetum</taxon>
    </lineage>
</organism>
<proteinExistence type="predicted"/>
<name>A0A6L2JP64_TANCI</name>
<dbReference type="Gene3D" id="2.40.70.10">
    <property type="entry name" value="Acid Proteases"/>
    <property type="match status" value="1"/>
</dbReference>
<dbReference type="InterPro" id="IPR012337">
    <property type="entry name" value="RNaseH-like_sf"/>
</dbReference>
<dbReference type="InterPro" id="IPR025724">
    <property type="entry name" value="GAG-pre-integrase_dom"/>
</dbReference>
<dbReference type="SUPFAM" id="SSF56672">
    <property type="entry name" value="DNA/RNA polymerases"/>
    <property type="match status" value="1"/>
</dbReference>
<feature type="region of interest" description="Disordered" evidence="1">
    <location>
        <begin position="85"/>
        <end position="115"/>
    </location>
</feature>
<evidence type="ECO:0008006" key="5">
    <source>
        <dbReference type="Google" id="ProtNLM"/>
    </source>
</evidence>
<accession>A0A6L2JP64</accession>
<sequence>MEKLKLKSNSNLLVSTAVAFLLYIGLGCRVCVGVSEDGERCLPSGFLSAIAVEKEEEKGQKSLARKKVIQCHCIVDQNVTGVKTHTTDSNGLSSTGVDNTAKTRRPQSRSNIRNDRDPSAFIISCIKNKEVKVEEHHRNLLLSKNKKHMSFDCNNVKLAIQNDKSKVLCAMCNQCLITSNHDVCVLNYVNGMNSCVNNLYDNVSKTTNQKKHKLTVTKPKKSWLWHQRLSHLNFDTINDLAKNDLVAGLPKFKYYKEHLFPLCKQRKSKKAPHPPKPVPNSKQRLHLLRMNLCGPMRVESINGKRYVLVIVDDYSRQTWVHFLRSKEEAPKDIKTFLMKIQVLLQASVIIQNGVVERRNQTLVEDARTMLIFPSAPLFLWSIAIAIACYTKKCFIIHRRCNKTPYEFINGKKPDISFLHVFKDLCYPKNDRKDIENLGAKETMNVKFDELSAMDFEQSSSKTGLQSMTSEQISLGFDHTYDVGELESEQQHTQQQDNQALLQPETVADNVPNAMLDGNMFVNPFSPPSTRYRQEKGIDFEESFALVARMEAIRIFLAYVAHKSFIMFQMDIKTTFLHGTLKEDVYVCQPEGFIDVNHPSHVYKLKKALYGLKQAPRAWHEELSKFLIQNHFFKGIIDPKLFIRCFDNDILVVQVYVDDIIFGLTNPRMETCDPVITPIEIKDKLKLDKNGTLVDATIYHSMIGPLMYLTSSRPDIVHATCLCTRYQAKPIMKHLKEVKRIFPYLQGTVNMGLWYTKDSGFKLTEFSDVDYAGCKETFKSTSAGTQFLGEKLVGWSSKKQDCMELSTVKAKYVSLSACCAKVIWMRTQLTDCGFHFNKIPLYCDSKSAIAISCNPTQHSRTKHITVRYHFIKEHMEKVDDEPMWDVDCVVTPTPGFAITIPETVNEIAIKARMDAMTLNMDAHYKELQSNAKKAKPDLDKDDIAILADKQSGRPFGSLPSNTQPNPKGHNSKAYQPPQSCNENVNAVFTRSGRFYNPPELISNNHKIEQISTAFLSDESLAMIQNKVPPKLGDPESFLPKKSFQYPAGIAKNMLVEVGKFTFPAYFVILKMEEDSKVPLILGRPFLHTADVVLRVKHKQLNLRVRTERMIFNIDSAMKHSYSNDDTCFGIDVIDEILEEDFDALLDERNKILPSIEGTLLEEEIFVEFNEFMAMTADKNSDSESDIEEPPF</sequence>
<dbReference type="CDD" id="cd09272">
    <property type="entry name" value="RNase_HI_RT_Ty1"/>
    <property type="match status" value="1"/>
</dbReference>
<dbReference type="InterPro" id="IPR036397">
    <property type="entry name" value="RNaseH_sf"/>
</dbReference>
<dbReference type="InterPro" id="IPR021109">
    <property type="entry name" value="Peptidase_aspartic_dom_sf"/>
</dbReference>
<evidence type="ECO:0000313" key="4">
    <source>
        <dbReference type="EMBL" id="GEU38766.1"/>
    </source>
</evidence>
<dbReference type="InterPro" id="IPR013103">
    <property type="entry name" value="RVT_2"/>
</dbReference>
<dbReference type="AlphaFoldDB" id="A0A6L2JP64"/>
<dbReference type="GO" id="GO:0003676">
    <property type="term" value="F:nucleic acid binding"/>
    <property type="evidence" value="ECO:0007669"/>
    <property type="project" value="InterPro"/>
</dbReference>
<dbReference type="EMBL" id="BKCJ010001091">
    <property type="protein sequence ID" value="GEU38766.1"/>
    <property type="molecule type" value="Genomic_DNA"/>
</dbReference>
<dbReference type="PROSITE" id="PS51257">
    <property type="entry name" value="PROKAR_LIPOPROTEIN"/>
    <property type="match status" value="1"/>
</dbReference>
<feature type="domain" description="Reverse transcriptase Ty1/copia-type" evidence="2">
    <location>
        <begin position="531"/>
        <end position="662"/>
    </location>
</feature>
<gene>
    <name evidence="4" type="ORF">Tci_010744</name>
</gene>
<comment type="caution">
    <text evidence="4">The sequence shown here is derived from an EMBL/GenBank/DDBJ whole genome shotgun (WGS) entry which is preliminary data.</text>
</comment>
<feature type="region of interest" description="Disordered" evidence="1">
    <location>
        <begin position="949"/>
        <end position="979"/>
    </location>
</feature>
<dbReference type="InterPro" id="IPR043502">
    <property type="entry name" value="DNA/RNA_pol_sf"/>
</dbReference>
<dbReference type="Pfam" id="PF13976">
    <property type="entry name" value="gag_pre-integrs"/>
    <property type="match status" value="1"/>
</dbReference>
<protein>
    <recommendedName>
        <fullName evidence="5">Retrovirus-related Pol polyprotein from transposon TNT 1-94</fullName>
    </recommendedName>
</protein>
<evidence type="ECO:0000259" key="3">
    <source>
        <dbReference type="Pfam" id="PF13976"/>
    </source>
</evidence>
<reference evidence="4" key="1">
    <citation type="journal article" date="2019" name="Sci. Rep.">
        <title>Draft genome of Tanacetum cinerariifolium, the natural source of mosquito coil.</title>
        <authorList>
            <person name="Yamashiro T."/>
            <person name="Shiraishi A."/>
            <person name="Satake H."/>
            <person name="Nakayama K."/>
        </authorList>
    </citation>
    <scope>NUCLEOTIDE SEQUENCE</scope>
</reference>
<evidence type="ECO:0000256" key="1">
    <source>
        <dbReference type="SAM" id="MobiDB-lite"/>
    </source>
</evidence>
<dbReference type="SUPFAM" id="SSF53098">
    <property type="entry name" value="Ribonuclease H-like"/>
    <property type="match status" value="1"/>
</dbReference>
<dbReference type="PANTHER" id="PTHR11439:SF495">
    <property type="entry name" value="REVERSE TRANSCRIPTASE, RNA-DEPENDENT DNA POLYMERASE-RELATED"/>
    <property type="match status" value="1"/>
</dbReference>
<dbReference type="Pfam" id="PF07727">
    <property type="entry name" value="RVT_2"/>
    <property type="match status" value="1"/>
</dbReference>
<dbReference type="Gene3D" id="3.30.420.10">
    <property type="entry name" value="Ribonuclease H-like superfamily/Ribonuclease H"/>
    <property type="match status" value="2"/>
</dbReference>
<feature type="domain" description="GAG-pre-integrase" evidence="3">
    <location>
        <begin position="208"/>
        <end position="263"/>
    </location>
</feature>
<feature type="compositionally biased region" description="Polar residues" evidence="1">
    <location>
        <begin position="85"/>
        <end position="100"/>
    </location>
</feature>
<dbReference type="PANTHER" id="PTHR11439">
    <property type="entry name" value="GAG-POL-RELATED RETROTRANSPOSON"/>
    <property type="match status" value="1"/>
</dbReference>
<evidence type="ECO:0000259" key="2">
    <source>
        <dbReference type="Pfam" id="PF07727"/>
    </source>
</evidence>